<proteinExistence type="predicted"/>
<organism evidence="2 3">
    <name type="scientific">Cymbomonas tetramitiformis</name>
    <dbReference type="NCBI Taxonomy" id="36881"/>
    <lineage>
        <taxon>Eukaryota</taxon>
        <taxon>Viridiplantae</taxon>
        <taxon>Chlorophyta</taxon>
        <taxon>Pyramimonadophyceae</taxon>
        <taxon>Pyramimonadales</taxon>
        <taxon>Pyramimonadaceae</taxon>
        <taxon>Cymbomonas</taxon>
    </lineage>
</organism>
<feature type="region of interest" description="Disordered" evidence="1">
    <location>
        <begin position="22"/>
        <end position="60"/>
    </location>
</feature>
<accession>A0AAE0H2P7</accession>
<name>A0AAE0H2P7_9CHLO</name>
<comment type="caution">
    <text evidence="2">The sequence shown here is derived from an EMBL/GenBank/DDBJ whole genome shotgun (WGS) entry which is preliminary data.</text>
</comment>
<dbReference type="Proteomes" id="UP001190700">
    <property type="component" value="Unassembled WGS sequence"/>
</dbReference>
<keyword evidence="3" id="KW-1185">Reference proteome</keyword>
<protein>
    <submittedName>
        <fullName evidence="2">Uncharacterized protein</fullName>
    </submittedName>
</protein>
<evidence type="ECO:0000313" key="3">
    <source>
        <dbReference type="Proteomes" id="UP001190700"/>
    </source>
</evidence>
<evidence type="ECO:0000313" key="2">
    <source>
        <dbReference type="EMBL" id="KAK3288833.1"/>
    </source>
</evidence>
<dbReference type="EMBL" id="LGRX02000345">
    <property type="protein sequence ID" value="KAK3288833.1"/>
    <property type="molecule type" value="Genomic_DNA"/>
</dbReference>
<reference evidence="2 3" key="1">
    <citation type="journal article" date="2015" name="Genome Biol. Evol.">
        <title>Comparative Genomics of a Bacterivorous Green Alga Reveals Evolutionary Causalities and Consequences of Phago-Mixotrophic Mode of Nutrition.</title>
        <authorList>
            <person name="Burns J.A."/>
            <person name="Paasch A."/>
            <person name="Narechania A."/>
            <person name="Kim E."/>
        </authorList>
    </citation>
    <scope>NUCLEOTIDE SEQUENCE [LARGE SCALE GENOMIC DNA]</scope>
    <source>
        <strain evidence="2 3">PLY_AMNH</strain>
    </source>
</reference>
<evidence type="ECO:0000256" key="1">
    <source>
        <dbReference type="SAM" id="MobiDB-lite"/>
    </source>
</evidence>
<dbReference type="AlphaFoldDB" id="A0AAE0H2P7"/>
<gene>
    <name evidence="2" type="ORF">CYMTET_3711</name>
</gene>
<sequence length="108" mass="11666">MLFSVYVTRWRGYPDAEVPAAEETPTAAFHSVRLTDPAPGGDPITGNTDGKHPVVPAASDDASPLLEETPACFSAALHDEDFEWPAFRSSPVWIPKLIDTTETAKPES</sequence>